<organism evidence="1">
    <name type="scientific">Eucalyptus grandis</name>
    <name type="common">Flooded gum</name>
    <dbReference type="NCBI Taxonomy" id="71139"/>
    <lineage>
        <taxon>Eukaryota</taxon>
        <taxon>Viridiplantae</taxon>
        <taxon>Streptophyta</taxon>
        <taxon>Embryophyta</taxon>
        <taxon>Tracheophyta</taxon>
        <taxon>Spermatophyta</taxon>
        <taxon>Magnoliopsida</taxon>
        <taxon>eudicotyledons</taxon>
        <taxon>Gunneridae</taxon>
        <taxon>Pentapetalae</taxon>
        <taxon>rosids</taxon>
        <taxon>malvids</taxon>
        <taxon>Myrtales</taxon>
        <taxon>Myrtaceae</taxon>
        <taxon>Myrtoideae</taxon>
        <taxon>Eucalypteae</taxon>
        <taxon>Eucalyptus</taxon>
    </lineage>
</organism>
<dbReference type="Gramene" id="KCW46949">
    <property type="protein sequence ID" value="KCW46949"/>
    <property type="gene ID" value="EUGRSUZ_K00762"/>
</dbReference>
<name>A0A058ZZR9_EUCGR</name>
<dbReference type="AlphaFoldDB" id="A0A058ZZR9"/>
<reference evidence="1" key="1">
    <citation type="submission" date="2013-07" db="EMBL/GenBank/DDBJ databases">
        <title>The genome of Eucalyptus grandis.</title>
        <authorList>
            <person name="Schmutz J."/>
            <person name="Hayes R."/>
            <person name="Myburg A."/>
            <person name="Tuskan G."/>
            <person name="Grattapaglia D."/>
            <person name="Rokhsar D.S."/>
        </authorList>
    </citation>
    <scope>NUCLEOTIDE SEQUENCE</scope>
    <source>
        <tissue evidence="1">Leaf extractions</tissue>
    </source>
</reference>
<proteinExistence type="predicted"/>
<dbReference type="InParanoid" id="A0A058ZZR9"/>
<evidence type="ECO:0000313" key="1">
    <source>
        <dbReference type="EMBL" id="KCW46949.1"/>
    </source>
</evidence>
<dbReference type="EMBL" id="KK198763">
    <property type="protein sequence ID" value="KCW46949.1"/>
    <property type="molecule type" value="Genomic_DNA"/>
</dbReference>
<protein>
    <submittedName>
        <fullName evidence="1">Uncharacterized protein</fullName>
    </submittedName>
</protein>
<sequence>MEHQIDDHNSKKNSAYRCYNCSIKILYTAPITILNIKTTKNVGVSDSHFIIACAERRRLFPITSFSKYQHD</sequence>
<accession>A0A058ZZR9</accession>
<gene>
    <name evidence="1" type="ORF">EUGRSUZ_K00762</name>
</gene>